<proteinExistence type="predicted"/>
<accession>A0A0B5FUS4</accession>
<keyword evidence="3" id="KW-1185">Reference proteome</keyword>
<protein>
    <submittedName>
        <fullName evidence="2">Plasmid stabilization protein</fullName>
    </submittedName>
</protein>
<dbReference type="OrthoDB" id="278204at2"/>
<dbReference type="AlphaFoldDB" id="A0A0B5FUS4"/>
<dbReference type="HOGENOM" id="CLU_147162_7_0_7"/>
<dbReference type="EMBL" id="CP010311">
    <property type="protein sequence ID" value="AJF07935.1"/>
    <property type="molecule type" value="Genomic_DNA"/>
</dbReference>
<dbReference type="InterPro" id="IPR035093">
    <property type="entry name" value="RelE/ParE_toxin_dom_sf"/>
</dbReference>
<dbReference type="KEGG" id="gsb:GSUB_06515"/>
<reference evidence="2 3" key="1">
    <citation type="journal article" date="2015" name="Genome Announc.">
        <title>Genomes of Geoalkalibacter ferrihydriticus Z-0531T and Geoalkalibacter subterraneus Red1T, Two Haloalkaliphilic Metal-Reducing Deltaproteobacteria.</title>
        <authorList>
            <person name="Badalamenti J.P."/>
            <person name="Krajmalnik-Brown R."/>
            <person name="Torres C.I."/>
            <person name="Bond D.R."/>
        </authorList>
    </citation>
    <scope>NUCLEOTIDE SEQUENCE [LARGE SCALE GENOMIC DNA]</scope>
    <source>
        <strain evidence="2 3">Red1</strain>
    </source>
</reference>
<sequence length="98" mass="11788">MKYSFHPEAQKEFQLAIDYYEEREKTLGHQFAVEVYAAVERAIAHPGMWPLVEEGVRRCLVRRFPYGVVYHNDEANDELIILAVMHLHREPYYWIHRN</sequence>
<keyword evidence="1" id="KW-1277">Toxin-antitoxin system</keyword>
<dbReference type="InterPro" id="IPR007712">
    <property type="entry name" value="RelE/ParE_toxin"/>
</dbReference>
<dbReference type="STRING" id="483547.GSUB_06515"/>
<dbReference type="Gene3D" id="3.30.2310.20">
    <property type="entry name" value="RelE-like"/>
    <property type="match status" value="1"/>
</dbReference>
<gene>
    <name evidence="2" type="ORF">GSUB_06515</name>
</gene>
<organism evidence="2 3">
    <name type="scientific">Geoalkalibacter subterraneus</name>
    <dbReference type="NCBI Taxonomy" id="483547"/>
    <lineage>
        <taxon>Bacteria</taxon>
        <taxon>Pseudomonadati</taxon>
        <taxon>Thermodesulfobacteriota</taxon>
        <taxon>Desulfuromonadia</taxon>
        <taxon>Desulfuromonadales</taxon>
        <taxon>Geoalkalibacteraceae</taxon>
        <taxon>Geoalkalibacter</taxon>
    </lineage>
</organism>
<dbReference type="RefSeq" id="WP_040202190.1">
    <property type="nucleotide sequence ID" value="NZ_CP010311.1"/>
</dbReference>
<dbReference type="Proteomes" id="UP000035036">
    <property type="component" value="Chromosome"/>
</dbReference>
<name>A0A0B5FUS4_9BACT</name>
<evidence type="ECO:0000313" key="3">
    <source>
        <dbReference type="Proteomes" id="UP000035036"/>
    </source>
</evidence>
<evidence type="ECO:0000313" key="2">
    <source>
        <dbReference type="EMBL" id="AJF07935.1"/>
    </source>
</evidence>
<evidence type="ECO:0000256" key="1">
    <source>
        <dbReference type="ARBA" id="ARBA00022649"/>
    </source>
</evidence>
<dbReference type="Pfam" id="PF05016">
    <property type="entry name" value="ParE_toxin"/>
    <property type="match status" value="1"/>
</dbReference>